<keyword evidence="2" id="KW-1185">Reference proteome</keyword>
<dbReference type="eggNOG" id="COG3157">
    <property type="taxonomic scope" value="Bacteria"/>
</dbReference>
<dbReference type="PANTHER" id="PTHR34319:SF6">
    <property type="entry name" value="MAJOR EXPORTED PROTEIN"/>
    <property type="match status" value="1"/>
</dbReference>
<organism evidence="1 2">
    <name type="scientific">Enterobacter cloacae subsp. cloacae (strain ATCC 13047 / DSM 30054 / NBRC 13535 / NCTC 10005 / WDCM 00083 / NCDC 279-56)</name>
    <dbReference type="NCBI Taxonomy" id="716541"/>
    <lineage>
        <taxon>Bacteria</taxon>
        <taxon>Pseudomonadati</taxon>
        <taxon>Pseudomonadota</taxon>
        <taxon>Gammaproteobacteria</taxon>
        <taxon>Enterobacterales</taxon>
        <taxon>Enterobacteriaceae</taxon>
        <taxon>Enterobacter</taxon>
        <taxon>Enterobacter cloacae complex</taxon>
    </lineage>
</organism>
<dbReference type="InterPro" id="IPR008514">
    <property type="entry name" value="T6SS_Hcp"/>
</dbReference>
<dbReference type="InterPro" id="IPR036624">
    <property type="entry name" value="Hcp1-lik_sf"/>
</dbReference>
<evidence type="ECO:0000313" key="2">
    <source>
        <dbReference type="Proteomes" id="UP000002363"/>
    </source>
</evidence>
<protein>
    <submittedName>
        <fullName evidence="1">Hcp family type VI secretion system effector</fullName>
    </submittedName>
</protein>
<dbReference type="OrthoDB" id="5674026at2"/>
<dbReference type="NCBIfam" id="TIGR03344">
    <property type="entry name" value="VI_effect_Hcp1"/>
    <property type="match status" value="1"/>
</dbReference>
<dbReference type="InterPro" id="IPR052947">
    <property type="entry name" value="T6SS_Hcp1_domain"/>
</dbReference>
<dbReference type="SUPFAM" id="SSF141452">
    <property type="entry name" value="Hcp1-like"/>
    <property type="match status" value="1"/>
</dbReference>
<dbReference type="EnsemblBacteria" id="ADF63518">
    <property type="protein sequence ID" value="ADF63518"/>
    <property type="gene ID" value="ECL_03984"/>
</dbReference>
<dbReference type="PANTHER" id="PTHR34319">
    <property type="entry name" value="MAJOR EXPORTED PROTEIN"/>
    <property type="match status" value="1"/>
</dbReference>
<dbReference type="HOGENOM" id="CLU_116190_0_0_6"/>
<evidence type="ECO:0000313" key="1">
    <source>
        <dbReference type="EMBL" id="ADF63518.1"/>
    </source>
</evidence>
<dbReference type="Pfam" id="PF05638">
    <property type="entry name" value="T6SS_HCP"/>
    <property type="match status" value="1"/>
</dbReference>
<proteinExistence type="predicted"/>
<dbReference type="Gene3D" id="2.30.110.20">
    <property type="entry name" value="Hcp1-like"/>
    <property type="match status" value="1"/>
</dbReference>
<dbReference type="STRING" id="716541.ECL_03984"/>
<name>A0A0H3CNQ0_ENTCC</name>
<sequence>MMAVPVHLWLKDDAGNLIKGSSDVEHREGSIELRGLTHNLSIPVDGTTGSLTGTRQHAPFLFEKEIDSASPYLYRAVATGQALKSAEVKWYHINDAGQEVEYFNILLESVKVVSITPIMHDTRNCPGTGHMESIQLRYEKITWRYVDGNIQYSDAWNERATV</sequence>
<dbReference type="KEGG" id="enc:ECL_03984"/>
<dbReference type="Proteomes" id="UP000002363">
    <property type="component" value="Chromosome"/>
</dbReference>
<dbReference type="AlphaFoldDB" id="A0A0H3CNQ0"/>
<dbReference type="EMBL" id="CP001918">
    <property type="protein sequence ID" value="ADF63518.1"/>
    <property type="molecule type" value="Genomic_DNA"/>
</dbReference>
<accession>A0A0H3CNQ0</accession>
<reference evidence="1 2" key="1">
    <citation type="journal article" date="2010" name="J. Bacteriol.">
        <title>Complete genome sequence of Enterobacter cloacae subsp. cloacae type strain ATCC 13047.</title>
        <authorList>
            <person name="Ren Y."/>
            <person name="Ren Y."/>
            <person name="Zhou Z."/>
            <person name="Guo X."/>
            <person name="Li Y."/>
            <person name="Feng L."/>
            <person name="Wang L."/>
        </authorList>
    </citation>
    <scope>NUCLEOTIDE SEQUENCE [LARGE SCALE GENOMIC DNA]</scope>
    <source>
        <strain evidence="2">ATCC 13047 / DSM 30054 / NBRC 13535 / NCTC 10005 / WDCM 00083 / NCDC 279-56</strain>
    </source>
</reference>
<gene>
    <name evidence="1" type="ordered locus">ECL_03984</name>
</gene>